<name>A0A8X6RRN6_TRICX</name>
<keyword evidence="2" id="KW-1185">Reference proteome</keyword>
<evidence type="ECO:0000313" key="2">
    <source>
        <dbReference type="Proteomes" id="UP000887159"/>
    </source>
</evidence>
<accession>A0A8X6RRN6</accession>
<comment type="caution">
    <text evidence="1">The sequence shown here is derived from an EMBL/GenBank/DDBJ whole genome shotgun (WGS) entry which is preliminary data.</text>
</comment>
<dbReference type="AlphaFoldDB" id="A0A8X6RRN6"/>
<proteinExistence type="predicted"/>
<dbReference type="EMBL" id="BMAU01021215">
    <property type="protein sequence ID" value="GFX99743.1"/>
    <property type="molecule type" value="Genomic_DNA"/>
</dbReference>
<dbReference type="Proteomes" id="UP000887159">
    <property type="component" value="Unassembled WGS sequence"/>
</dbReference>
<sequence>MSYFRSRGLDCCIGSSSTLDLKIRSPSTTALRSMKKLLFYCLQKTESAVHETTGCSPSQMFFGRDLRLPAYLLFSQPPDAPLAPCRETPDTDGEIASFG</sequence>
<organism evidence="1 2">
    <name type="scientific">Trichonephila clavipes</name>
    <name type="common">Golden silk orbweaver</name>
    <name type="synonym">Nephila clavipes</name>
    <dbReference type="NCBI Taxonomy" id="2585209"/>
    <lineage>
        <taxon>Eukaryota</taxon>
        <taxon>Metazoa</taxon>
        <taxon>Ecdysozoa</taxon>
        <taxon>Arthropoda</taxon>
        <taxon>Chelicerata</taxon>
        <taxon>Arachnida</taxon>
        <taxon>Araneae</taxon>
        <taxon>Araneomorphae</taxon>
        <taxon>Entelegynae</taxon>
        <taxon>Araneoidea</taxon>
        <taxon>Nephilidae</taxon>
        <taxon>Trichonephila</taxon>
    </lineage>
</organism>
<protein>
    <submittedName>
        <fullName evidence="1">Uncharacterized protein</fullName>
    </submittedName>
</protein>
<gene>
    <name evidence="1" type="ORF">TNCV_257821</name>
</gene>
<evidence type="ECO:0000313" key="1">
    <source>
        <dbReference type="EMBL" id="GFX99743.1"/>
    </source>
</evidence>
<reference evidence="1" key="1">
    <citation type="submission" date="2020-08" db="EMBL/GenBank/DDBJ databases">
        <title>Multicomponent nature underlies the extraordinary mechanical properties of spider dragline silk.</title>
        <authorList>
            <person name="Kono N."/>
            <person name="Nakamura H."/>
            <person name="Mori M."/>
            <person name="Yoshida Y."/>
            <person name="Ohtoshi R."/>
            <person name="Malay A.D."/>
            <person name="Moran D.A.P."/>
            <person name="Tomita M."/>
            <person name="Numata K."/>
            <person name="Arakawa K."/>
        </authorList>
    </citation>
    <scope>NUCLEOTIDE SEQUENCE</scope>
</reference>